<organism evidence="1 2">
    <name type="scientific">Parnassius mnemosyne</name>
    <name type="common">clouded apollo</name>
    <dbReference type="NCBI Taxonomy" id="213953"/>
    <lineage>
        <taxon>Eukaryota</taxon>
        <taxon>Metazoa</taxon>
        <taxon>Ecdysozoa</taxon>
        <taxon>Arthropoda</taxon>
        <taxon>Hexapoda</taxon>
        <taxon>Insecta</taxon>
        <taxon>Pterygota</taxon>
        <taxon>Neoptera</taxon>
        <taxon>Endopterygota</taxon>
        <taxon>Lepidoptera</taxon>
        <taxon>Glossata</taxon>
        <taxon>Ditrysia</taxon>
        <taxon>Papilionoidea</taxon>
        <taxon>Papilionidae</taxon>
        <taxon>Parnassiinae</taxon>
        <taxon>Parnassini</taxon>
        <taxon>Parnassius</taxon>
        <taxon>Driopa</taxon>
    </lineage>
</organism>
<protein>
    <recommendedName>
        <fullName evidence="3">Maturase K</fullName>
    </recommendedName>
</protein>
<gene>
    <name evidence="1" type="ORF">PARMNEM_LOCUS2553</name>
</gene>
<accession>A0AAV1KCP6</accession>
<dbReference type="Proteomes" id="UP001314205">
    <property type="component" value="Unassembled WGS sequence"/>
</dbReference>
<evidence type="ECO:0000313" key="1">
    <source>
        <dbReference type="EMBL" id="CAK1580808.1"/>
    </source>
</evidence>
<name>A0AAV1KCP6_9NEOP</name>
<evidence type="ECO:0008006" key="3">
    <source>
        <dbReference type="Google" id="ProtNLM"/>
    </source>
</evidence>
<dbReference type="EMBL" id="CAVLGL010000024">
    <property type="protein sequence ID" value="CAK1580808.1"/>
    <property type="molecule type" value="Genomic_DNA"/>
</dbReference>
<reference evidence="1 2" key="1">
    <citation type="submission" date="2023-11" db="EMBL/GenBank/DDBJ databases">
        <authorList>
            <person name="Hedman E."/>
            <person name="Englund M."/>
            <person name="Stromberg M."/>
            <person name="Nyberg Akerstrom W."/>
            <person name="Nylinder S."/>
            <person name="Jareborg N."/>
            <person name="Kallberg Y."/>
            <person name="Kronander E."/>
        </authorList>
    </citation>
    <scope>NUCLEOTIDE SEQUENCE [LARGE SCALE GENOMIC DNA]</scope>
</reference>
<keyword evidence="2" id="KW-1185">Reference proteome</keyword>
<dbReference type="AlphaFoldDB" id="A0AAV1KCP6"/>
<comment type="caution">
    <text evidence="1">The sequence shown here is derived from an EMBL/GenBank/DDBJ whole genome shotgun (WGS) entry which is preliminary data.</text>
</comment>
<sequence length="136" mass="16356">MIQYVSPNEHHHHYYSQFYGLHKSIEHRSRPRNAIKNDPEPFASIDFLQSLKRSSLHLVRVGLHFSYQYGEHVNDQRYEHLKQINLDHLSNNYGFGRVCSNYQCVLCTSLAPNPIIERDWHEHWRLLSYFKTGFHY</sequence>
<proteinExistence type="predicted"/>
<evidence type="ECO:0000313" key="2">
    <source>
        <dbReference type="Proteomes" id="UP001314205"/>
    </source>
</evidence>